<keyword evidence="4" id="KW-0132">Cell division</keyword>
<evidence type="ECO:0000313" key="8">
    <source>
        <dbReference type="EMBL" id="OGL45352.1"/>
    </source>
</evidence>
<protein>
    <recommendedName>
        <fullName evidence="10">DivIVA domain-containing protein</fullName>
    </recommendedName>
</protein>
<feature type="coiled-coil region" evidence="7">
    <location>
        <begin position="29"/>
        <end position="102"/>
    </location>
</feature>
<dbReference type="GO" id="GO:0051301">
    <property type="term" value="P:cell division"/>
    <property type="evidence" value="ECO:0007669"/>
    <property type="project" value="UniProtKB-KW"/>
</dbReference>
<evidence type="ECO:0000256" key="4">
    <source>
        <dbReference type="ARBA" id="ARBA00022618"/>
    </source>
</evidence>
<proteinExistence type="inferred from homology"/>
<keyword evidence="5 7" id="KW-0175">Coiled coil</keyword>
<dbReference type="Proteomes" id="UP000179266">
    <property type="component" value="Unassembled WGS sequence"/>
</dbReference>
<evidence type="ECO:0008006" key="10">
    <source>
        <dbReference type="Google" id="ProtNLM"/>
    </source>
</evidence>
<comment type="subcellular location">
    <subcellularLocation>
        <location evidence="1">Cytoplasm</location>
    </subcellularLocation>
</comment>
<comment type="similarity">
    <text evidence="2">Belongs to the DivIVA family.</text>
</comment>
<dbReference type="EMBL" id="MGDD01000181">
    <property type="protein sequence ID" value="OGL45352.1"/>
    <property type="molecule type" value="Genomic_DNA"/>
</dbReference>
<name>A0A1F7RUY3_9BACT</name>
<sequence length="158" mass="18739">MKITPEEIKSQKFKTSFRGFDTLEVRDFLDFIANEMTSLIEEYDRLKNRVQKKDELLQRYQKEEESLKKAMLTAQQIADEIREKAQIEAKKIVDNAEKEKELIADQTKKDMEILNQQIAYIIKTKESFIKKLQNAVNEGEKLLKSWNFKSDETEKNEN</sequence>
<dbReference type="InterPro" id="IPR019933">
    <property type="entry name" value="DivIVA_domain"/>
</dbReference>
<dbReference type="GO" id="GO:0005737">
    <property type="term" value="C:cytoplasm"/>
    <property type="evidence" value="ECO:0007669"/>
    <property type="project" value="UniProtKB-SubCell"/>
</dbReference>
<dbReference type="Gene3D" id="6.10.250.660">
    <property type="match status" value="1"/>
</dbReference>
<evidence type="ECO:0000313" key="9">
    <source>
        <dbReference type="Proteomes" id="UP000179266"/>
    </source>
</evidence>
<evidence type="ECO:0000256" key="6">
    <source>
        <dbReference type="ARBA" id="ARBA00023306"/>
    </source>
</evidence>
<dbReference type="PANTHER" id="PTHR35794">
    <property type="entry name" value="CELL DIVISION PROTEIN DIVIVA"/>
    <property type="match status" value="1"/>
</dbReference>
<evidence type="ECO:0000256" key="7">
    <source>
        <dbReference type="SAM" id="Coils"/>
    </source>
</evidence>
<evidence type="ECO:0000256" key="2">
    <source>
        <dbReference type="ARBA" id="ARBA00009008"/>
    </source>
</evidence>
<organism evidence="8 9">
    <name type="scientific">Candidatus Schekmanbacteria bacterium RBG_13_48_7</name>
    <dbReference type="NCBI Taxonomy" id="1817878"/>
    <lineage>
        <taxon>Bacteria</taxon>
        <taxon>Candidatus Schekmaniibacteriota</taxon>
    </lineage>
</organism>
<accession>A0A1F7RUY3</accession>
<dbReference type="InterPro" id="IPR007793">
    <property type="entry name" value="DivIVA_fam"/>
</dbReference>
<comment type="caution">
    <text evidence="8">The sequence shown here is derived from an EMBL/GenBank/DDBJ whole genome shotgun (WGS) entry which is preliminary data.</text>
</comment>
<evidence type="ECO:0000256" key="1">
    <source>
        <dbReference type="ARBA" id="ARBA00004496"/>
    </source>
</evidence>
<dbReference type="AlphaFoldDB" id="A0A1F7RUY3"/>
<dbReference type="NCBIfam" id="TIGR03544">
    <property type="entry name" value="DivI1A_domain"/>
    <property type="match status" value="1"/>
</dbReference>
<keyword evidence="3" id="KW-0963">Cytoplasm</keyword>
<keyword evidence="6" id="KW-0131">Cell cycle</keyword>
<evidence type="ECO:0000256" key="5">
    <source>
        <dbReference type="ARBA" id="ARBA00023054"/>
    </source>
</evidence>
<gene>
    <name evidence="8" type="ORF">A2161_12960</name>
</gene>
<dbReference type="Pfam" id="PF05103">
    <property type="entry name" value="DivIVA"/>
    <property type="match status" value="1"/>
</dbReference>
<reference evidence="8 9" key="1">
    <citation type="journal article" date="2016" name="Nat. Commun.">
        <title>Thousands of microbial genomes shed light on interconnected biogeochemical processes in an aquifer system.</title>
        <authorList>
            <person name="Anantharaman K."/>
            <person name="Brown C.T."/>
            <person name="Hug L.A."/>
            <person name="Sharon I."/>
            <person name="Castelle C.J."/>
            <person name="Probst A.J."/>
            <person name="Thomas B.C."/>
            <person name="Singh A."/>
            <person name="Wilkins M.J."/>
            <person name="Karaoz U."/>
            <person name="Brodie E.L."/>
            <person name="Williams K.H."/>
            <person name="Hubbard S.S."/>
            <person name="Banfield J.F."/>
        </authorList>
    </citation>
    <scope>NUCLEOTIDE SEQUENCE [LARGE SCALE GENOMIC DNA]</scope>
</reference>
<dbReference type="PANTHER" id="PTHR35794:SF2">
    <property type="entry name" value="CELL DIVISION PROTEIN DIVIVA"/>
    <property type="match status" value="1"/>
</dbReference>
<evidence type="ECO:0000256" key="3">
    <source>
        <dbReference type="ARBA" id="ARBA00022490"/>
    </source>
</evidence>